<evidence type="ECO:0000313" key="12">
    <source>
        <dbReference type="Proteomes" id="UP000479335"/>
    </source>
</evidence>
<dbReference type="Gene3D" id="3.10.180.10">
    <property type="entry name" value="2,3-Dihydroxybiphenyl 1,2-Dioxygenase, domain 1"/>
    <property type="match status" value="1"/>
</dbReference>
<dbReference type="PROSITE" id="PS51819">
    <property type="entry name" value="VOC"/>
    <property type="match status" value="1"/>
</dbReference>
<sequence>MPPTNDVRPLDNARLLHTMFRVTDLNRSVEFYTHVLRMKLIRLEQYPQGRFSLAFIGYGQENEQAVLELTHNWDTDHYEHGTAWGHVAVAVTDLYETVTQLRAAGVTVLREPGPMSHGPADGSERDVIAFIADPDGYRIELIEARVR</sequence>
<feature type="binding site" evidence="9">
    <location>
        <position position="140"/>
    </location>
    <ligand>
        <name>Zn(2+)</name>
        <dbReference type="ChEBI" id="CHEBI:29105"/>
        <note>ligand shared between dimeric partners</note>
    </ligand>
</feature>
<evidence type="ECO:0000256" key="3">
    <source>
        <dbReference type="ARBA" id="ARBA00030537"/>
    </source>
</evidence>
<evidence type="ECO:0000256" key="8">
    <source>
        <dbReference type="PIRSR" id="PIRSR604361-1"/>
    </source>
</evidence>
<dbReference type="Pfam" id="PF00903">
    <property type="entry name" value="Glyoxalase"/>
    <property type="match status" value="1"/>
</dbReference>
<keyword evidence="12" id="KW-1185">Reference proteome</keyword>
<evidence type="ECO:0000256" key="6">
    <source>
        <dbReference type="ARBA" id="ARBA00033298"/>
    </source>
</evidence>
<proteinExistence type="predicted"/>
<feature type="domain" description="VOC" evidence="10">
    <location>
        <begin position="14"/>
        <end position="144"/>
    </location>
</feature>
<dbReference type="SUPFAM" id="SSF54593">
    <property type="entry name" value="Glyoxalase/Bleomycin resistance protein/Dihydroxybiphenyl dioxygenase"/>
    <property type="match status" value="1"/>
</dbReference>
<evidence type="ECO:0000256" key="1">
    <source>
        <dbReference type="ARBA" id="ARBA00001967"/>
    </source>
</evidence>
<dbReference type="InterPro" id="IPR004360">
    <property type="entry name" value="Glyas_Fos-R_dOase_dom"/>
</dbReference>
<dbReference type="InterPro" id="IPR029068">
    <property type="entry name" value="Glyas_Bleomycin-R_OHBP_Dase"/>
</dbReference>
<evidence type="ECO:0000256" key="7">
    <source>
        <dbReference type="ARBA" id="ARBA00048273"/>
    </source>
</evidence>
<dbReference type="NCBIfam" id="TIGR00068">
    <property type="entry name" value="glyox_I"/>
    <property type="match status" value="1"/>
</dbReference>
<dbReference type="GO" id="GO:0004462">
    <property type="term" value="F:lactoylglutathione lyase activity"/>
    <property type="evidence" value="ECO:0007669"/>
    <property type="project" value="UniProtKB-EC"/>
</dbReference>
<feature type="binding site" evidence="9">
    <location>
        <position position="68"/>
    </location>
    <ligand>
        <name>Zn(2+)</name>
        <dbReference type="ChEBI" id="CHEBI:29105"/>
        <note>ligand shared between dimeric partners</note>
    </ligand>
</feature>
<keyword evidence="9" id="KW-0479">Metal-binding</keyword>
<dbReference type="InterPro" id="IPR037523">
    <property type="entry name" value="VOC_core"/>
</dbReference>
<evidence type="ECO:0000256" key="5">
    <source>
        <dbReference type="ARBA" id="ARBA00032460"/>
    </source>
</evidence>
<dbReference type="PANTHER" id="PTHR46036">
    <property type="entry name" value="LACTOYLGLUTATHIONE LYASE"/>
    <property type="match status" value="1"/>
</dbReference>
<keyword evidence="11" id="KW-0456">Lyase</keyword>
<organism evidence="11 12">
    <name type="scientific">Duganella flavida</name>
    <dbReference type="NCBI Taxonomy" id="2692175"/>
    <lineage>
        <taxon>Bacteria</taxon>
        <taxon>Pseudomonadati</taxon>
        <taxon>Pseudomonadota</taxon>
        <taxon>Betaproteobacteria</taxon>
        <taxon>Burkholderiales</taxon>
        <taxon>Oxalobacteraceae</taxon>
        <taxon>Telluria group</taxon>
        <taxon>Duganella</taxon>
    </lineage>
</organism>
<dbReference type="PANTHER" id="PTHR46036:SF5">
    <property type="entry name" value="LACTOYLGLUTATHIONE LYASE"/>
    <property type="match status" value="1"/>
</dbReference>
<dbReference type="RefSeq" id="WP_161009713.1">
    <property type="nucleotide sequence ID" value="NZ_WWCN01000024.1"/>
</dbReference>
<comment type="cofactor">
    <cofactor evidence="1">
        <name>Ni(2+)</name>
        <dbReference type="ChEBI" id="CHEBI:49786"/>
    </cofactor>
</comment>
<dbReference type="InterPro" id="IPR004361">
    <property type="entry name" value="Glyoxalase_1"/>
</dbReference>
<comment type="cofactor">
    <cofactor evidence="9">
        <name>Zn(2+)</name>
        <dbReference type="ChEBI" id="CHEBI:29105"/>
    </cofactor>
    <text evidence="9">Binds 1 zinc ion per subunit. In the homodimer, two zinc ions are bound between subunits.</text>
</comment>
<dbReference type="GO" id="GO:0046872">
    <property type="term" value="F:metal ion binding"/>
    <property type="evidence" value="ECO:0007669"/>
    <property type="project" value="UniProtKB-KW"/>
</dbReference>
<feature type="active site" description="Proton donor/acceptor" evidence="8">
    <location>
        <position position="140"/>
    </location>
</feature>
<feature type="binding site" evidence="9">
    <location>
        <position position="86"/>
    </location>
    <ligand>
        <name>Zn(2+)</name>
        <dbReference type="ChEBI" id="CHEBI:29105"/>
        <note>ligand shared between dimeric partners</note>
    </ligand>
</feature>
<protein>
    <recommendedName>
        <fullName evidence="4">Aldoketomutase</fullName>
    </recommendedName>
    <alternativeName>
        <fullName evidence="3">Glyoxalase I</fullName>
    </alternativeName>
    <alternativeName>
        <fullName evidence="2">Ketone-aldehyde mutase</fullName>
    </alternativeName>
    <alternativeName>
        <fullName evidence="5">Methylglyoxalase</fullName>
    </alternativeName>
    <alternativeName>
        <fullName evidence="6">S-D-lactoylglutathione methylglyoxal lyase</fullName>
    </alternativeName>
</protein>
<evidence type="ECO:0000256" key="9">
    <source>
        <dbReference type="PIRSR" id="PIRSR604361-3"/>
    </source>
</evidence>
<comment type="caution">
    <text evidence="11">The sequence shown here is derived from an EMBL/GenBank/DDBJ whole genome shotgun (WGS) entry which is preliminary data.</text>
</comment>
<evidence type="ECO:0000256" key="2">
    <source>
        <dbReference type="ARBA" id="ARBA00030291"/>
    </source>
</evidence>
<evidence type="ECO:0000313" key="11">
    <source>
        <dbReference type="EMBL" id="MYM26277.1"/>
    </source>
</evidence>
<dbReference type="GO" id="GO:0019243">
    <property type="term" value="P:methylglyoxal catabolic process to D-lactate via S-lactoyl-glutathione"/>
    <property type="evidence" value="ECO:0007669"/>
    <property type="project" value="TreeGrafter"/>
</dbReference>
<comment type="catalytic activity">
    <reaction evidence="7">
        <text>(R)-S-lactoylglutathione = methylglyoxal + glutathione</text>
        <dbReference type="Rhea" id="RHEA:19069"/>
        <dbReference type="ChEBI" id="CHEBI:17158"/>
        <dbReference type="ChEBI" id="CHEBI:57474"/>
        <dbReference type="ChEBI" id="CHEBI:57925"/>
        <dbReference type="EC" id="4.4.1.5"/>
    </reaction>
</comment>
<dbReference type="AlphaFoldDB" id="A0A6L8KHQ9"/>
<gene>
    <name evidence="11" type="primary">gloA</name>
    <name evidence="11" type="ORF">GTP46_26965</name>
</gene>
<dbReference type="Proteomes" id="UP000479335">
    <property type="component" value="Unassembled WGS sequence"/>
</dbReference>
<reference evidence="11 12" key="1">
    <citation type="submission" date="2019-12" db="EMBL/GenBank/DDBJ databases">
        <title>Novel species isolated from a subtropical stream in China.</title>
        <authorList>
            <person name="Lu H."/>
        </authorList>
    </citation>
    <scope>NUCLEOTIDE SEQUENCE [LARGE SCALE GENOMIC DNA]</scope>
    <source>
        <strain evidence="11 12">FT135W</strain>
    </source>
</reference>
<accession>A0A6L8KHQ9</accession>
<evidence type="ECO:0000256" key="4">
    <source>
        <dbReference type="ARBA" id="ARBA00030892"/>
    </source>
</evidence>
<name>A0A6L8KHQ9_9BURK</name>
<dbReference type="EMBL" id="WWCN01000024">
    <property type="protein sequence ID" value="MYM26277.1"/>
    <property type="molecule type" value="Genomic_DNA"/>
</dbReference>
<dbReference type="GO" id="GO:0005737">
    <property type="term" value="C:cytoplasm"/>
    <property type="evidence" value="ECO:0007669"/>
    <property type="project" value="TreeGrafter"/>
</dbReference>
<evidence type="ECO:0000259" key="10">
    <source>
        <dbReference type="PROSITE" id="PS51819"/>
    </source>
</evidence>
<keyword evidence="9" id="KW-0862">Zinc</keyword>